<organism evidence="1 2">
    <name type="scientific">Rhabditophanes sp. KR3021</name>
    <dbReference type="NCBI Taxonomy" id="114890"/>
    <lineage>
        <taxon>Eukaryota</taxon>
        <taxon>Metazoa</taxon>
        <taxon>Ecdysozoa</taxon>
        <taxon>Nematoda</taxon>
        <taxon>Chromadorea</taxon>
        <taxon>Rhabditida</taxon>
        <taxon>Tylenchina</taxon>
        <taxon>Panagrolaimomorpha</taxon>
        <taxon>Strongyloidoidea</taxon>
        <taxon>Alloionematidae</taxon>
        <taxon>Rhabditophanes</taxon>
    </lineage>
</organism>
<dbReference type="WBParaSite" id="RSKR_0001031800.1">
    <property type="protein sequence ID" value="RSKR_0001031800.1"/>
    <property type="gene ID" value="RSKR_0001031800"/>
</dbReference>
<proteinExistence type="predicted"/>
<dbReference type="Proteomes" id="UP000095286">
    <property type="component" value="Unplaced"/>
</dbReference>
<accession>A0AC35UE83</accession>
<evidence type="ECO:0000313" key="2">
    <source>
        <dbReference type="WBParaSite" id="RSKR_0001031800.1"/>
    </source>
</evidence>
<name>A0AC35UE83_9BILA</name>
<protein>
    <submittedName>
        <fullName evidence="2">Amidinotransferase</fullName>
    </submittedName>
</protein>
<reference evidence="2" key="1">
    <citation type="submission" date="2016-11" db="UniProtKB">
        <authorList>
            <consortium name="WormBaseParasite"/>
        </authorList>
    </citation>
    <scope>IDENTIFICATION</scope>
    <source>
        <strain evidence="2">KR3021</strain>
    </source>
</reference>
<evidence type="ECO:0000313" key="1">
    <source>
        <dbReference type="Proteomes" id="UP000095286"/>
    </source>
</evidence>
<sequence>MAFRNVAKNVQKVLMVPPTYFSVDYVINPWMGGVVDKEKAMKQWTTLKSAIELENVEVNVLEHVKNLPDMVFVCNAGLAYKNKVYLTRFKHPERNGEEPYYLDWFAKNGYEIFGDKFDIVFEGYGDAFFSDEKTLWCGWGQRSDPESVHELADLGKGEFEIVPMELITSQFYHLDTCMSPFSPTGCLYYPGAFSKAGQEEIKKRLPDSIIVDADEANSFVCNALTINNTVLVPVGMKPKTKEALNKFGFKVKEFDMSEFMKAGGGVHCLVMVV</sequence>